<protein>
    <submittedName>
        <fullName evidence="1">Uncharacterized protein</fullName>
    </submittedName>
</protein>
<dbReference type="AlphaFoldDB" id="A0A0E9QX60"/>
<reference evidence="1" key="1">
    <citation type="submission" date="2014-11" db="EMBL/GenBank/DDBJ databases">
        <authorList>
            <person name="Amaro Gonzalez C."/>
        </authorList>
    </citation>
    <scope>NUCLEOTIDE SEQUENCE</scope>
</reference>
<name>A0A0E9QX60_ANGAN</name>
<organism evidence="1">
    <name type="scientific">Anguilla anguilla</name>
    <name type="common">European freshwater eel</name>
    <name type="synonym">Muraena anguilla</name>
    <dbReference type="NCBI Taxonomy" id="7936"/>
    <lineage>
        <taxon>Eukaryota</taxon>
        <taxon>Metazoa</taxon>
        <taxon>Chordata</taxon>
        <taxon>Craniata</taxon>
        <taxon>Vertebrata</taxon>
        <taxon>Euteleostomi</taxon>
        <taxon>Actinopterygii</taxon>
        <taxon>Neopterygii</taxon>
        <taxon>Teleostei</taxon>
        <taxon>Anguilliformes</taxon>
        <taxon>Anguillidae</taxon>
        <taxon>Anguilla</taxon>
    </lineage>
</organism>
<dbReference type="EMBL" id="GBXM01087777">
    <property type="protein sequence ID" value="JAH20800.1"/>
    <property type="molecule type" value="Transcribed_RNA"/>
</dbReference>
<accession>A0A0E9QX60</accession>
<reference evidence="1" key="2">
    <citation type="journal article" date="2015" name="Fish Shellfish Immunol.">
        <title>Early steps in the European eel (Anguilla anguilla)-Vibrio vulnificus interaction in the gills: Role of the RtxA13 toxin.</title>
        <authorList>
            <person name="Callol A."/>
            <person name="Pajuelo D."/>
            <person name="Ebbesson L."/>
            <person name="Teles M."/>
            <person name="MacKenzie S."/>
            <person name="Amaro C."/>
        </authorList>
    </citation>
    <scope>NUCLEOTIDE SEQUENCE</scope>
</reference>
<proteinExistence type="predicted"/>
<evidence type="ECO:0000313" key="1">
    <source>
        <dbReference type="EMBL" id="JAH20800.1"/>
    </source>
</evidence>
<sequence>MQCFIRSRVRKIVKDVVAKFSVIKATT</sequence>